<feature type="transmembrane region" description="Helical" evidence="1">
    <location>
        <begin position="129"/>
        <end position="150"/>
    </location>
</feature>
<keyword evidence="5" id="KW-1185">Reference proteome</keyword>
<feature type="transmembrane region" description="Helical" evidence="1">
    <location>
        <begin position="95"/>
        <end position="117"/>
    </location>
</feature>
<evidence type="ECO:0000313" key="5">
    <source>
        <dbReference type="Proteomes" id="UP000747110"/>
    </source>
</evidence>
<dbReference type="AlphaFoldDB" id="A0A8J4LX44"/>
<evidence type="ECO:0000313" key="4">
    <source>
        <dbReference type="Proteomes" id="UP000722791"/>
    </source>
</evidence>
<proteinExistence type="predicted"/>
<dbReference type="Proteomes" id="UP000722791">
    <property type="component" value="Unassembled WGS sequence"/>
</dbReference>
<dbReference type="EMBL" id="BNCP01000088">
    <property type="protein sequence ID" value="GIL93094.1"/>
    <property type="molecule type" value="Genomic_DNA"/>
</dbReference>
<dbReference type="EMBL" id="BNCQ01000051">
    <property type="protein sequence ID" value="GIM13685.1"/>
    <property type="molecule type" value="Genomic_DNA"/>
</dbReference>
<keyword evidence="1" id="KW-1133">Transmembrane helix</keyword>
<organism evidence="3 4">
    <name type="scientific">Volvox reticuliferus</name>
    <dbReference type="NCBI Taxonomy" id="1737510"/>
    <lineage>
        <taxon>Eukaryota</taxon>
        <taxon>Viridiplantae</taxon>
        <taxon>Chlorophyta</taxon>
        <taxon>core chlorophytes</taxon>
        <taxon>Chlorophyceae</taxon>
        <taxon>CS clade</taxon>
        <taxon>Chlamydomonadales</taxon>
        <taxon>Volvocaceae</taxon>
        <taxon>Volvox</taxon>
    </lineage>
</organism>
<evidence type="ECO:0000313" key="3">
    <source>
        <dbReference type="EMBL" id="GIM13685.1"/>
    </source>
</evidence>
<comment type="caution">
    <text evidence="3">The sequence shown here is derived from an EMBL/GenBank/DDBJ whole genome shotgun (WGS) entry which is preliminary data.</text>
</comment>
<evidence type="ECO:0000256" key="1">
    <source>
        <dbReference type="SAM" id="Phobius"/>
    </source>
</evidence>
<protein>
    <submittedName>
        <fullName evidence="3">Uncharacterized protein</fullName>
    </submittedName>
</protein>
<keyword evidence="1" id="KW-0812">Transmembrane</keyword>
<feature type="transmembrane region" description="Helical" evidence="1">
    <location>
        <begin position="69"/>
        <end position="88"/>
    </location>
</feature>
<accession>A0A8J4LX44</accession>
<name>A0A8J4LX44_9CHLO</name>
<sequence>MATAAATLDQYLVQRLEATTTVPKNNEHVRARVVALLLRRPFMDALDLISFAEESRRDLVEVLEFQERLRLVGLVFSIIAALAVSRMIRQPAEAIILGYSFTSYLYVRDAATLRMLTAWCYPCSRWRSYWFAIPLFLHMVVMPVCFAATFRYRLFPRPSADGNDSAGFL</sequence>
<gene>
    <name evidence="2" type="ORF">Vretifemale_20518</name>
    <name evidence="3" type="ORF">Vretimale_16748</name>
</gene>
<reference evidence="3" key="1">
    <citation type="journal article" date="2021" name="Proc. Natl. Acad. Sci. U.S.A.">
        <title>Three genomes in the algal genus Volvox reveal the fate of a haploid sex-determining region after a transition to homothallism.</title>
        <authorList>
            <person name="Yamamoto K."/>
            <person name="Hamaji T."/>
            <person name="Kawai-Toyooka H."/>
            <person name="Matsuzaki R."/>
            <person name="Takahashi F."/>
            <person name="Nishimura Y."/>
            <person name="Kawachi M."/>
            <person name="Noguchi H."/>
            <person name="Minakuchi Y."/>
            <person name="Umen J.G."/>
            <person name="Toyoda A."/>
            <person name="Nozaki H."/>
        </authorList>
    </citation>
    <scope>NUCLEOTIDE SEQUENCE</scope>
    <source>
        <strain evidence="3">NIES-3785</strain>
        <strain evidence="2">NIES-3786</strain>
    </source>
</reference>
<keyword evidence="1" id="KW-0472">Membrane</keyword>
<dbReference type="Proteomes" id="UP000747110">
    <property type="component" value="Unassembled WGS sequence"/>
</dbReference>
<evidence type="ECO:0000313" key="2">
    <source>
        <dbReference type="EMBL" id="GIL93094.1"/>
    </source>
</evidence>